<evidence type="ECO:0000313" key="5">
    <source>
        <dbReference type="Proteomes" id="UP000679352"/>
    </source>
</evidence>
<dbReference type="Gene3D" id="2.40.50.100">
    <property type="match status" value="1"/>
</dbReference>
<dbReference type="PANTHER" id="PTHR30469:SF18">
    <property type="entry name" value="RESISTANCE-NODULATION-CELL DIVISION (RND) EFFLUX MEMBRANE FUSION PROTEIN-RELATED"/>
    <property type="match status" value="1"/>
</dbReference>
<dbReference type="EMBL" id="CP076364">
    <property type="protein sequence ID" value="QWK92874.1"/>
    <property type="molecule type" value="Genomic_DNA"/>
</dbReference>
<dbReference type="GO" id="GO:1990281">
    <property type="term" value="C:efflux pump complex"/>
    <property type="evidence" value="ECO:0007669"/>
    <property type="project" value="TreeGrafter"/>
</dbReference>
<dbReference type="NCBIfam" id="TIGR01730">
    <property type="entry name" value="RND_mfp"/>
    <property type="match status" value="1"/>
</dbReference>
<dbReference type="PANTHER" id="PTHR30469">
    <property type="entry name" value="MULTIDRUG RESISTANCE PROTEIN MDTA"/>
    <property type="match status" value="1"/>
</dbReference>
<evidence type="ECO:0000256" key="1">
    <source>
        <dbReference type="ARBA" id="ARBA00009477"/>
    </source>
</evidence>
<geneLocation type="plasmid" evidence="4 5">
    <name>p3</name>
</geneLocation>
<dbReference type="Gene3D" id="1.10.287.470">
    <property type="entry name" value="Helix hairpin bin"/>
    <property type="match status" value="1"/>
</dbReference>
<dbReference type="InterPro" id="IPR006143">
    <property type="entry name" value="RND_pump_MFP"/>
</dbReference>
<protein>
    <submittedName>
        <fullName evidence="4">Efflux RND transporter periplasmic adaptor subunit</fullName>
    </submittedName>
</protein>
<gene>
    <name evidence="4" type="ORF">KM031_19980</name>
</gene>
<keyword evidence="5" id="KW-1185">Reference proteome</keyword>
<reference evidence="4" key="1">
    <citation type="submission" date="2021-06" db="EMBL/GenBank/DDBJ databases">
        <authorList>
            <person name="Lee C.-S."/>
            <person name="Jin L."/>
        </authorList>
    </citation>
    <scope>NUCLEOTIDE SEQUENCE</scope>
    <source>
        <strain evidence="4">Con5</strain>
        <plasmid evidence="4">p3</plasmid>
    </source>
</reference>
<dbReference type="AlphaFoldDB" id="A0A975PAQ7"/>
<feature type="signal peptide" evidence="3">
    <location>
        <begin position="1"/>
        <end position="23"/>
    </location>
</feature>
<dbReference type="Gene3D" id="2.40.420.20">
    <property type="match status" value="1"/>
</dbReference>
<keyword evidence="2" id="KW-0175">Coiled coil</keyword>
<dbReference type="KEGG" id="gfu:KM031_19980"/>
<keyword evidence="4" id="KW-0614">Plasmid</keyword>
<comment type="similarity">
    <text evidence="1">Belongs to the membrane fusion protein (MFP) (TC 8.A.1) family.</text>
</comment>
<dbReference type="SUPFAM" id="SSF111369">
    <property type="entry name" value="HlyD-like secretion proteins"/>
    <property type="match status" value="1"/>
</dbReference>
<feature type="coiled-coil region" evidence="2">
    <location>
        <begin position="149"/>
        <end position="176"/>
    </location>
</feature>
<dbReference type="Gene3D" id="2.40.30.170">
    <property type="match status" value="1"/>
</dbReference>
<evidence type="ECO:0000256" key="2">
    <source>
        <dbReference type="SAM" id="Coils"/>
    </source>
</evidence>
<name>A0A975PAQ7_9RHOB</name>
<feature type="chain" id="PRO_5037915134" evidence="3">
    <location>
        <begin position="24"/>
        <end position="372"/>
    </location>
</feature>
<evidence type="ECO:0000256" key="3">
    <source>
        <dbReference type="SAM" id="SignalP"/>
    </source>
</evidence>
<keyword evidence="3" id="KW-0732">Signal</keyword>
<evidence type="ECO:0000313" key="4">
    <source>
        <dbReference type="EMBL" id="QWK92874.1"/>
    </source>
</evidence>
<organism evidence="4 5">
    <name type="scientific">Gemmobacter fulvus</name>
    <dbReference type="NCBI Taxonomy" id="2840474"/>
    <lineage>
        <taxon>Bacteria</taxon>
        <taxon>Pseudomonadati</taxon>
        <taxon>Pseudomonadota</taxon>
        <taxon>Alphaproteobacteria</taxon>
        <taxon>Rhodobacterales</taxon>
        <taxon>Paracoccaceae</taxon>
        <taxon>Gemmobacter</taxon>
    </lineage>
</organism>
<accession>A0A975PAQ7</accession>
<proteinExistence type="inferred from homology"/>
<sequence>MGRKKLLFMSIVALAGAGVTAFALLSRQPHGEAQAATDPRALPHLVRAMLVSEVAGVQRSFTGTVEARVQSNIGFRVPGKLIERLVNVGETVTAGQPLIRIDDTDLRLALIARQNAVSAARAILVQATAEEKRFAVLVNQDAIVSVQRYEQAKAALDTAVAQLAAAEAEADVAENAANYAVLTAEVDGTVVATLAEPGQVVAAGQAVVVIAQSGAREAVVNLPEDLRPTPGSRAMASVYGASQERSTATLRQIADAADPSSRTYEARYVLEGESASAPLGSTVTVWIVDTAKQAEAAVPVGAILDDGRQTGVWVIDSGTSAVRFAPVQVKMIGGETASVTGIAPGAQIVALGAHLLTDGAAIRIEGATEAAN</sequence>
<dbReference type="GO" id="GO:0015562">
    <property type="term" value="F:efflux transmembrane transporter activity"/>
    <property type="evidence" value="ECO:0007669"/>
    <property type="project" value="TreeGrafter"/>
</dbReference>
<dbReference type="Proteomes" id="UP000679352">
    <property type="component" value="Plasmid p3"/>
</dbReference>
<dbReference type="RefSeq" id="WP_215507133.1">
    <property type="nucleotide sequence ID" value="NZ_CP076364.1"/>
</dbReference>